<sequence>MLPESQNNHSDCYFEDFGTDDHDYDDGNTHNNEQEGYADVEDNSTPQQPRQRLPRAQRRYNRKTILDEEWANLLPKLRDAYFRGIGQNDIDITTLDPPATFECVRKHDISFCYNCPDGCRSLPVVLLEKHLFPTTPTDTKIAIHIDVLRCYSNVRLYARAPINSIAELIKADYDWTDLPATLRNTLLYHALLNYSKFKLIVDDHINGFCKLVRGRCPFCDYMALEGVMVPVSLDGNFQLKRLDQTSHSFVNDPCAETVNTLWKANTDIVSPGNKQPQSSATNVRPEFSLSTNSIQLTTQRSYNYDNIACDGWKSLSKTGIKRKSVPTTGVFMAMCSRHSFVLSLMDMNTTGEKADYPLSVLNQVKNTYGNNIAILYDVACKMGKGLKNTPQLSDLANVPHAIGAFHVYGHDAPCQVAFNPKVVKGIGLVDGEDCERYWSVCSPFVTATRYMTEYNRHLFFTVLTDHYHKQKLKSLGSYYGRIIFNKYGKAKSILKDSNDKLRRTNVEELARHWEEFKYGTIEGRSSNMRSQRISEKEKLRAAVLAYDCFNEAMHGGRLGRYYTIHVIKVETTGYGIILFIYVL</sequence>
<dbReference type="InterPro" id="IPR040521">
    <property type="entry name" value="KDZ"/>
</dbReference>
<organism evidence="2 3">
    <name type="scientific">Circinella minor</name>
    <dbReference type="NCBI Taxonomy" id="1195481"/>
    <lineage>
        <taxon>Eukaryota</taxon>
        <taxon>Fungi</taxon>
        <taxon>Fungi incertae sedis</taxon>
        <taxon>Mucoromycota</taxon>
        <taxon>Mucoromycotina</taxon>
        <taxon>Mucoromycetes</taxon>
        <taxon>Mucorales</taxon>
        <taxon>Lichtheimiaceae</taxon>
        <taxon>Circinella</taxon>
    </lineage>
</organism>
<evidence type="ECO:0008006" key="4">
    <source>
        <dbReference type="Google" id="ProtNLM"/>
    </source>
</evidence>
<protein>
    <recommendedName>
        <fullName evidence="4">CxC2-like cysteine cluster KDZ transposase-associated domain-containing protein</fullName>
    </recommendedName>
</protein>
<dbReference type="PANTHER" id="PTHR33096:SF1">
    <property type="entry name" value="CXC1-LIKE CYSTEINE CLUSTER ASSOCIATED WITH KDZ TRANSPOSASES DOMAIN-CONTAINING PROTEIN"/>
    <property type="match status" value="1"/>
</dbReference>
<feature type="region of interest" description="Disordered" evidence="1">
    <location>
        <begin position="1"/>
        <end position="58"/>
    </location>
</feature>
<dbReference type="PANTHER" id="PTHR33096">
    <property type="entry name" value="CXC2 DOMAIN-CONTAINING PROTEIN"/>
    <property type="match status" value="1"/>
</dbReference>
<dbReference type="Pfam" id="PF18758">
    <property type="entry name" value="KDZ"/>
    <property type="match status" value="1"/>
</dbReference>
<comment type="caution">
    <text evidence="2">The sequence shown here is derived from an EMBL/GenBank/DDBJ whole genome shotgun (WGS) entry which is preliminary data.</text>
</comment>
<proteinExistence type="predicted"/>
<name>A0A8H7RLS7_9FUNG</name>
<gene>
    <name evidence="2" type="ORF">INT45_013462</name>
</gene>
<dbReference type="EMBL" id="JAEPRB010000691">
    <property type="protein sequence ID" value="KAG2213304.1"/>
    <property type="molecule type" value="Genomic_DNA"/>
</dbReference>
<dbReference type="AlphaFoldDB" id="A0A8H7RLS7"/>
<evidence type="ECO:0000313" key="3">
    <source>
        <dbReference type="Proteomes" id="UP000646827"/>
    </source>
</evidence>
<feature type="compositionally biased region" description="Basic and acidic residues" evidence="1">
    <location>
        <begin position="19"/>
        <end position="28"/>
    </location>
</feature>
<accession>A0A8H7RLS7</accession>
<dbReference type="OrthoDB" id="2252406at2759"/>
<evidence type="ECO:0000256" key="1">
    <source>
        <dbReference type="SAM" id="MobiDB-lite"/>
    </source>
</evidence>
<reference evidence="2 3" key="1">
    <citation type="submission" date="2020-12" db="EMBL/GenBank/DDBJ databases">
        <title>Metabolic potential, ecology and presence of endohyphal bacteria is reflected in genomic diversity of Mucoromycotina.</title>
        <authorList>
            <person name="Muszewska A."/>
            <person name="Okrasinska A."/>
            <person name="Steczkiewicz K."/>
            <person name="Drgas O."/>
            <person name="Orlowska M."/>
            <person name="Perlinska-Lenart U."/>
            <person name="Aleksandrzak-Piekarczyk T."/>
            <person name="Szatraj K."/>
            <person name="Zielenkiewicz U."/>
            <person name="Pilsyk S."/>
            <person name="Malc E."/>
            <person name="Mieczkowski P."/>
            <person name="Kruszewska J.S."/>
            <person name="Biernat P."/>
            <person name="Pawlowska J."/>
        </authorList>
    </citation>
    <scope>NUCLEOTIDE SEQUENCE [LARGE SCALE GENOMIC DNA]</scope>
    <source>
        <strain evidence="2 3">CBS 142.35</strain>
    </source>
</reference>
<feature type="compositionally biased region" description="Polar residues" evidence="1">
    <location>
        <begin position="1"/>
        <end position="10"/>
    </location>
</feature>
<evidence type="ECO:0000313" key="2">
    <source>
        <dbReference type="EMBL" id="KAG2213304.1"/>
    </source>
</evidence>
<keyword evidence="3" id="KW-1185">Reference proteome</keyword>
<dbReference type="Proteomes" id="UP000646827">
    <property type="component" value="Unassembled WGS sequence"/>
</dbReference>